<evidence type="ECO:0000313" key="5">
    <source>
        <dbReference type="EMBL" id="ASP38733.1"/>
    </source>
</evidence>
<dbReference type="OrthoDB" id="9807767at2"/>
<comment type="subcellular location">
    <subcellularLocation>
        <location evidence="4">Cytoplasm</location>
    </subcellularLocation>
</comment>
<keyword evidence="3 4" id="KW-0546">Nucleotide metabolism</keyword>
<dbReference type="Proteomes" id="UP000202440">
    <property type="component" value="Chromosome"/>
</dbReference>
<feature type="site" description="Important for substrate specificity" evidence="4">
    <location>
        <position position="153"/>
    </location>
</feature>
<dbReference type="GO" id="GO:0036218">
    <property type="term" value="F:dTTP diphosphatase activity"/>
    <property type="evidence" value="ECO:0007669"/>
    <property type="project" value="RHEA"/>
</dbReference>
<dbReference type="PANTHER" id="PTHR43213:SF5">
    <property type="entry name" value="BIFUNCTIONAL DTTP_UTP PYROPHOSPHATASE_METHYLTRANSFERASE PROTEIN-RELATED"/>
    <property type="match status" value="1"/>
</dbReference>
<dbReference type="EMBL" id="CP022530">
    <property type="protein sequence ID" value="ASP38733.1"/>
    <property type="molecule type" value="Genomic_DNA"/>
</dbReference>
<protein>
    <recommendedName>
        <fullName evidence="4">dTTP/UTP pyrophosphatase</fullName>
        <shortName evidence="4">dTTPase/UTPase</shortName>
        <ecNumber evidence="4">3.6.1.9</ecNumber>
    </recommendedName>
    <alternativeName>
        <fullName evidence="4">Nucleoside triphosphate pyrophosphatase</fullName>
    </alternativeName>
    <alternativeName>
        <fullName evidence="4">Nucleotide pyrophosphatase</fullName>
        <shortName evidence="4">Nucleotide PPase</shortName>
    </alternativeName>
</protein>
<dbReference type="GO" id="GO:0009117">
    <property type="term" value="P:nucleotide metabolic process"/>
    <property type="evidence" value="ECO:0007669"/>
    <property type="project" value="UniProtKB-KW"/>
</dbReference>
<feature type="site" description="Important for substrate specificity" evidence="4">
    <location>
        <position position="10"/>
    </location>
</feature>
<keyword evidence="4" id="KW-0963">Cytoplasm</keyword>
<organism evidence="5 6">
    <name type="scientific">Bacterioplanes sanyensis</name>
    <dbReference type="NCBI Taxonomy" id="1249553"/>
    <lineage>
        <taxon>Bacteria</taxon>
        <taxon>Pseudomonadati</taxon>
        <taxon>Pseudomonadota</taxon>
        <taxon>Gammaproteobacteria</taxon>
        <taxon>Oceanospirillales</taxon>
        <taxon>Oceanospirillaceae</taxon>
        <taxon>Bacterioplanes</taxon>
    </lineage>
</organism>
<dbReference type="PIRSF" id="PIRSF006305">
    <property type="entry name" value="Maf"/>
    <property type="match status" value="1"/>
</dbReference>
<dbReference type="Gene3D" id="3.90.950.10">
    <property type="match status" value="1"/>
</dbReference>
<sequence>MMCLASRSPRRAQLLRQIGVPFWVSAADIDETPRANESPAVYVERMAREKAQALLASTNEVVLGADTSVIIDGQILGKPVDEQHAMDMLKLLSGRSHQVISAVALAQRGPDGDRCETVVVMTDVQFAALSDAQIRNYIATGEPNDKAGAYGIQGLGAVLVESIQGSHSNVVGLPLYETAQLLERWQVPLWQPSASQETA</sequence>
<dbReference type="InterPro" id="IPR029001">
    <property type="entry name" value="ITPase-like_fam"/>
</dbReference>
<dbReference type="HAMAP" id="MF_00528">
    <property type="entry name" value="Maf"/>
    <property type="match status" value="1"/>
</dbReference>
<comment type="caution">
    <text evidence="4">Lacks conserved residue(s) required for the propagation of feature annotation.</text>
</comment>
<comment type="catalytic activity">
    <reaction evidence="4">
        <text>UTP + H2O = UMP + diphosphate + H(+)</text>
        <dbReference type="Rhea" id="RHEA:29395"/>
        <dbReference type="ChEBI" id="CHEBI:15377"/>
        <dbReference type="ChEBI" id="CHEBI:15378"/>
        <dbReference type="ChEBI" id="CHEBI:33019"/>
        <dbReference type="ChEBI" id="CHEBI:46398"/>
        <dbReference type="ChEBI" id="CHEBI:57865"/>
        <dbReference type="EC" id="3.6.1.9"/>
    </reaction>
</comment>
<accession>A0A222FKH1</accession>
<evidence type="ECO:0000313" key="6">
    <source>
        <dbReference type="Proteomes" id="UP000202440"/>
    </source>
</evidence>
<dbReference type="KEGG" id="bsan:CHH28_08585"/>
<evidence type="ECO:0000256" key="4">
    <source>
        <dbReference type="HAMAP-Rule" id="MF_00528"/>
    </source>
</evidence>
<dbReference type="PANTHER" id="PTHR43213">
    <property type="entry name" value="BIFUNCTIONAL DTTP/UTP PYROPHOSPHATASE/METHYLTRANSFERASE PROTEIN-RELATED"/>
    <property type="match status" value="1"/>
</dbReference>
<dbReference type="RefSeq" id="WP_094059919.1">
    <property type="nucleotide sequence ID" value="NZ_CP022530.1"/>
</dbReference>
<name>A0A222FKH1_9GAMM</name>
<dbReference type="GO" id="GO:0005737">
    <property type="term" value="C:cytoplasm"/>
    <property type="evidence" value="ECO:0007669"/>
    <property type="project" value="UniProtKB-SubCell"/>
</dbReference>
<feature type="site" description="Important for substrate specificity" evidence="4">
    <location>
        <position position="67"/>
    </location>
</feature>
<dbReference type="SUPFAM" id="SSF52972">
    <property type="entry name" value="ITPase-like"/>
    <property type="match status" value="1"/>
</dbReference>
<comment type="function">
    <text evidence="4">Nucleoside triphosphate pyrophosphatase that hydrolyzes dTTP and UTP. May have a dual role in cell division arrest and in preventing the incorporation of modified nucleotides into cellular nucleic acids.</text>
</comment>
<dbReference type="NCBIfam" id="TIGR00172">
    <property type="entry name" value="maf"/>
    <property type="match status" value="1"/>
</dbReference>
<reference evidence="5 6" key="1">
    <citation type="submission" date="2017-07" db="EMBL/GenBank/DDBJ databases">
        <title>Annotated genome sequence of Bacterioplanes sanyensis isolated from Red Sea.</title>
        <authorList>
            <person name="Rehman Z.U."/>
        </authorList>
    </citation>
    <scope>NUCLEOTIDE SEQUENCE [LARGE SCALE GENOMIC DNA]</scope>
    <source>
        <strain evidence="5 6">NV9</strain>
    </source>
</reference>
<dbReference type="Pfam" id="PF02545">
    <property type="entry name" value="Maf"/>
    <property type="match status" value="1"/>
</dbReference>
<gene>
    <name evidence="5" type="ORF">CHH28_08585</name>
</gene>
<comment type="catalytic activity">
    <reaction evidence="4">
        <text>dTTP + H2O = dTMP + diphosphate + H(+)</text>
        <dbReference type="Rhea" id="RHEA:28534"/>
        <dbReference type="ChEBI" id="CHEBI:15377"/>
        <dbReference type="ChEBI" id="CHEBI:15378"/>
        <dbReference type="ChEBI" id="CHEBI:33019"/>
        <dbReference type="ChEBI" id="CHEBI:37568"/>
        <dbReference type="ChEBI" id="CHEBI:63528"/>
        <dbReference type="EC" id="3.6.1.9"/>
    </reaction>
</comment>
<dbReference type="GO" id="GO:0036221">
    <property type="term" value="F:UTP diphosphatase activity"/>
    <property type="evidence" value="ECO:0007669"/>
    <property type="project" value="RHEA"/>
</dbReference>
<proteinExistence type="inferred from homology"/>
<dbReference type="EC" id="3.6.1.9" evidence="4"/>
<keyword evidence="2 4" id="KW-0378">Hydrolase</keyword>
<dbReference type="AlphaFoldDB" id="A0A222FKH1"/>
<dbReference type="CDD" id="cd00555">
    <property type="entry name" value="Maf"/>
    <property type="match status" value="1"/>
</dbReference>
<evidence type="ECO:0000256" key="2">
    <source>
        <dbReference type="ARBA" id="ARBA00022801"/>
    </source>
</evidence>
<dbReference type="InterPro" id="IPR003697">
    <property type="entry name" value="Maf-like"/>
</dbReference>
<evidence type="ECO:0000256" key="3">
    <source>
        <dbReference type="ARBA" id="ARBA00023080"/>
    </source>
</evidence>
<keyword evidence="6" id="KW-1185">Reference proteome</keyword>
<comment type="similarity">
    <text evidence="4">Belongs to the Maf family. YhdE subfamily.</text>
</comment>
<evidence type="ECO:0000256" key="1">
    <source>
        <dbReference type="ARBA" id="ARBA00001968"/>
    </source>
</evidence>
<feature type="active site" description="Proton acceptor" evidence="4">
    <location>
        <position position="66"/>
    </location>
</feature>
<comment type="cofactor">
    <cofactor evidence="1 4">
        <name>a divalent metal cation</name>
        <dbReference type="ChEBI" id="CHEBI:60240"/>
    </cofactor>
</comment>